<dbReference type="Pfam" id="PF13789">
    <property type="entry name" value="DUF4181"/>
    <property type="match status" value="1"/>
</dbReference>
<dbReference type="InterPro" id="IPR025441">
    <property type="entry name" value="DUF4181"/>
</dbReference>
<accession>A0ABW2K2Y8</accession>
<evidence type="ECO:0000313" key="2">
    <source>
        <dbReference type="EMBL" id="MFC7320577.1"/>
    </source>
</evidence>
<feature type="transmembrane region" description="Helical" evidence="1">
    <location>
        <begin position="72"/>
        <end position="90"/>
    </location>
</feature>
<dbReference type="EMBL" id="JBHTBY010000006">
    <property type="protein sequence ID" value="MFC7320577.1"/>
    <property type="molecule type" value="Genomic_DNA"/>
</dbReference>
<evidence type="ECO:0000313" key="3">
    <source>
        <dbReference type="Proteomes" id="UP001596494"/>
    </source>
</evidence>
<name>A0ABW2K2Y8_9BACI</name>
<proteinExistence type="predicted"/>
<dbReference type="Proteomes" id="UP001596494">
    <property type="component" value="Unassembled WGS sequence"/>
</dbReference>
<protein>
    <submittedName>
        <fullName evidence="2">DUF4181 domain-containing protein</fullName>
    </submittedName>
</protein>
<comment type="caution">
    <text evidence="2">The sequence shown here is derived from an EMBL/GenBank/DDBJ whole genome shotgun (WGS) entry which is preliminary data.</text>
</comment>
<keyword evidence="1" id="KW-1133">Transmembrane helix</keyword>
<sequence>MNFLAFLIFLIIVMFLLEKITVKKLRIEKIRISETSGKNLDRWGRGIILLIFLSTLWFVIDSNSDSLTKFYFMTYLALLLGFQAIMEFVFIKGSKQYITTTILLLMSLIIMYNIDKFTFLE</sequence>
<feature type="transmembrane region" description="Helical" evidence="1">
    <location>
        <begin position="97"/>
        <end position="114"/>
    </location>
</feature>
<organism evidence="2 3">
    <name type="scientific">Halobacillus campisalis</name>
    <dbReference type="NCBI Taxonomy" id="435909"/>
    <lineage>
        <taxon>Bacteria</taxon>
        <taxon>Bacillati</taxon>
        <taxon>Bacillota</taxon>
        <taxon>Bacilli</taxon>
        <taxon>Bacillales</taxon>
        <taxon>Bacillaceae</taxon>
        <taxon>Halobacillus</taxon>
    </lineage>
</organism>
<reference evidence="3" key="1">
    <citation type="journal article" date="2019" name="Int. J. Syst. Evol. Microbiol.">
        <title>The Global Catalogue of Microorganisms (GCM) 10K type strain sequencing project: providing services to taxonomists for standard genome sequencing and annotation.</title>
        <authorList>
            <consortium name="The Broad Institute Genomics Platform"/>
            <consortium name="The Broad Institute Genome Sequencing Center for Infectious Disease"/>
            <person name="Wu L."/>
            <person name="Ma J."/>
        </authorList>
    </citation>
    <scope>NUCLEOTIDE SEQUENCE [LARGE SCALE GENOMIC DNA]</scope>
    <source>
        <strain evidence="3">CCUG 73951</strain>
    </source>
</reference>
<dbReference type="RefSeq" id="WP_289214213.1">
    <property type="nucleotide sequence ID" value="NZ_JAPVRC010000001.1"/>
</dbReference>
<evidence type="ECO:0000256" key="1">
    <source>
        <dbReference type="SAM" id="Phobius"/>
    </source>
</evidence>
<gene>
    <name evidence="2" type="ORF">ACFQMN_06765</name>
</gene>
<feature type="transmembrane region" description="Helical" evidence="1">
    <location>
        <begin position="6"/>
        <end position="22"/>
    </location>
</feature>
<keyword evidence="1" id="KW-0472">Membrane</keyword>
<keyword evidence="1" id="KW-0812">Transmembrane</keyword>
<feature type="transmembrane region" description="Helical" evidence="1">
    <location>
        <begin position="43"/>
        <end position="60"/>
    </location>
</feature>
<keyword evidence="3" id="KW-1185">Reference proteome</keyword>